<keyword evidence="2" id="KW-1185">Reference proteome</keyword>
<dbReference type="PANTHER" id="PTHR12993:SF29">
    <property type="entry name" value="BLR3841 PROTEIN"/>
    <property type="match status" value="1"/>
</dbReference>
<reference evidence="1" key="1">
    <citation type="submission" date="2016-01" db="EMBL/GenBank/DDBJ databases">
        <authorList>
            <person name="Peeters C."/>
        </authorList>
    </citation>
    <scope>NUCLEOTIDE SEQUENCE [LARGE SCALE GENOMIC DNA]</scope>
    <source>
        <strain evidence="1">LMG 29325</strain>
    </source>
</reference>
<dbReference type="EMBL" id="FCOJ02000016">
    <property type="protein sequence ID" value="SAK60060.1"/>
    <property type="molecule type" value="Genomic_DNA"/>
</dbReference>
<comment type="caution">
    <text evidence="1">The sequence shown here is derived from an EMBL/GenBank/DDBJ whole genome shotgun (WGS) entry which is preliminary data.</text>
</comment>
<evidence type="ECO:0000313" key="1">
    <source>
        <dbReference type="EMBL" id="SAK60060.1"/>
    </source>
</evidence>
<accession>A0A158AQX2</accession>
<dbReference type="Pfam" id="PF02585">
    <property type="entry name" value="PIG-L"/>
    <property type="match status" value="1"/>
</dbReference>
<protein>
    <submittedName>
        <fullName evidence="1">LmbE family protein</fullName>
    </submittedName>
</protein>
<dbReference type="STRING" id="1777143.AWB82_02785"/>
<gene>
    <name evidence="1" type="ORF">AWB82_02785</name>
</gene>
<dbReference type="GO" id="GO:0016811">
    <property type="term" value="F:hydrolase activity, acting on carbon-nitrogen (but not peptide) bonds, in linear amides"/>
    <property type="evidence" value="ECO:0007669"/>
    <property type="project" value="TreeGrafter"/>
</dbReference>
<evidence type="ECO:0000313" key="2">
    <source>
        <dbReference type="Proteomes" id="UP000054596"/>
    </source>
</evidence>
<dbReference type="InterPro" id="IPR003737">
    <property type="entry name" value="GlcNAc_PI_deacetylase-related"/>
</dbReference>
<dbReference type="InterPro" id="IPR024078">
    <property type="entry name" value="LmbE-like_dom_sf"/>
</dbReference>
<sequence length="277" mass="29902">MLALEARLTNQGRQISALRPDGTLIKACPLRHASGPISSNASTMSLAARETLVVSPHLDDAVFSCGAMLATSPGASVCTIFAGAPDTALVTGWDTQCGFADAHEAMRERRAEDTAALHILGARAVHLGFLDSQYAQGDAGTATREIASTIRTVMRETSCETIFIPLGLFHSDHALVHAAAREACLSDEITCIAYEDCLYRRMNGLVQQRLVELIGSGIEATPLLRPIDAGMLSRYVEAKQRAVQCYASQLKAFGPQGYDDVLAPERFWMLRALDRHA</sequence>
<dbReference type="Gene3D" id="3.40.50.10320">
    <property type="entry name" value="LmbE-like"/>
    <property type="match status" value="1"/>
</dbReference>
<dbReference type="AlphaFoldDB" id="A0A158AQX2"/>
<dbReference type="PANTHER" id="PTHR12993">
    <property type="entry name" value="N-ACETYLGLUCOSAMINYL-PHOSPHATIDYLINOSITOL DE-N-ACETYLASE-RELATED"/>
    <property type="match status" value="1"/>
</dbReference>
<dbReference type="SUPFAM" id="SSF102588">
    <property type="entry name" value="LmbE-like"/>
    <property type="match status" value="1"/>
</dbReference>
<organism evidence="1 2">
    <name type="scientific">Caballeronia glebae</name>
    <dbReference type="NCBI Taxonomy" id="1777143"/>
    <lineage>
        <taxon>Bacteria</taxon>
        <taxon>Pseudomonadati</taxon>
        <taxon>Pseudomonadota</taxon>
        <taxon>Betaproteobacteria</taxon>
        <taxon>Burkholderiales</taxon>
        <taxon>Burkholderiaceae</taxon>
        <taxon>Caballeronia</taxon>
    </lineage>
</organism>
<name>A0A158AQX2_9BURK</name>
<dbReference type="Proteomes" id="UP000054596">
    <property type="component" value="Unassembled WGS sequence"/>
</dbReference>
<proteinExistence type="predicted"/>